<dbReference type="Proteomes" id="UP000030647">
    <property type="component" value="Unassembled WGS sequence"/>
</dbReference>
<dbReference type="Gene3D" id="3.30.70.660">
    <property type="entry name" value="Pseudouridine synthase I, catalytic domain, C-terminal subdomain"/>
    <property type="match status" value="1"/>
</dbReference>
<accession>U4TXI8</accession>
<dbReference type="HOGENOM" id="CLU_014673_0_1_9"/>
<dbReference type="eggNOG" id="COG0101">
    <property type="taxonomic scope" value="Bacteria"/>
</dbReference>
<reference evidence="10" key="1">
    <citation type="journal article" date="2013" name="Genome Announc.">
        <title>Whole-Genome Sequencing of Lactobacillus shenzhenensis Strain LY-73T.</title>
        <authorList>
            <person name="Lin Z."/>
            <person name="Liu Z."/>
            <person name="Yang R."/>
            <person name="Zou Y."/>
            <person name="Wan D."/>
            <person name="Chen J."/>
            <person name="Guo M."/>
            <person name="Zhao J."/>
            <person name="Fang C."/>
            <person name="Yang R."/>
            <person name="Liu F."/>
        </authorList>
    </citation>
    <scope>NUCLEOTIDE SEQUENCE [LARGE SCALE GENOMIC DNA]</scope>
    <source>
        <strain evidence="10">LY-73</strain>
    </source>
</reference>
<proteinExistence type="inferred from homology"/>
<dbReference type="NCBIfam" id="TIGR00071">
    <property type="entry name" value="hisT_truA"/>
    <property type="match status" value="1"/>
</dbReference>
<dbReference type="GO" id="GO:0160147">
    <property type="term" value="F:tRNA pseudouridine(38-40) synthase activity"/>
    <property type="evidence" value="ECO:0007669"/>
    <property type="project" value="UniProtKB-EC"/>
</dbReference>
<evidence type="ECO:0000313" key="10">
    <source>
        <dbReference type="Proteomes" id="UP000030647"/>
    </source>
</evidence>
<comment type="caution">
    <text evidence="4">Lacks conserved residue(s) required for the propagation of feature annotation.</text>
</comment>
<evidence type="ECO:0000256" key="4">
    <source>
        <dbReference type="HAMAP-Rule" id="MF_00171"/>
    </source>
</evidence>
<dbReference type="InterPro" id="IPR020095">
    <property type="entry name" value="PsdUridine_synth_TruA_C"/>
</dbReference>
<dbReference type="GO" id="GO:0003723">
    <property type="term" value="F:RNA binding"/>
    <property type="evidence" value="ECO:0007669"/>
    <property type="project" value="InterPro"/>
</dbReference>
<evidence type="ECO:0000256" key="2">
    <source>
        <dbReference type="ARBA" id="ARBA00022694"/>
    </source>
</evidence>
<dbReference type="STRING" id="1231336.L248_1154"/>
<dbReference type="InterPro" id="IPR020094">
    <property type="entry name" value="TruA/RsuA/RluB/E/F_N"/>
</dbReference>
<feature type="domain" description="Pseudouridine synthase I TruA alpha/beta" evidence="8">
    <location>
        <begin position="9"/>
        <end position="104"/>
    </location>
</feature>
<keyword evidence="3 4" id="KW-0413">Isomerase</keyword>
<comment type="function">
    <text evidence="4">Formation of pseudouridine at positions 38, 39 and 40 in the anticodon stem and loop of transfer RNAs.</text>
</comment>
<dbReference type="CDD" id="cd02570">
    <property type="entry name" value="PseudoU_synth_EcTruA"/>
    <property type="match status" value="1"/>
</dbReference>
<name>U4TXI8_9LACO</name>
<evidence type="ECO:0000256" key="6">
    <source>
        <dbReference type="PIRSR" id="PIRSR001430-2"/>
    </source>
</evidence>
<comment type="catalytic activity">
    <reaction evidence="4 7">
        <text>uridine(38/39/40) in tRNA = pseudouridine(38/39/40) in tRNA</text>
        <dbReference type="Rhea" id="RHEA:22376"/>
        <dbReference type="Rhea" id="RHEA-COMP:10085"/>
        <dbReference type="Rhea" id="RHEA-COMP:10087"/>
        <dbReference type="ChEBI" id="CHEBI:65314"/>
        <dbReference type="ChEBI" id="CHEBI:65315"/>
        <dbReference type="EC" id="5.4.99.12"/>
    </reaction>
</comment>
<evidence type="ECO:0000259" key="8">
    <source>
        <dbReference type="Pfam" id="PF01416"/>
    </source>
</evidence>
<organism evidence="9 10">
    <name type="scientific">Schleiferilactobacillus shenzhenensis LY-73</name>
    <dbReference type="NCBI Taxonomy" id="1231336"/>
    <lineage>
        <taxon>Bacteria</taxon>
        <taxon>Bacillati</taxon>
        <taxon>Bacillota</taxon>
        <taxon>Bacilli</taxon>
        <taxon>Lactobacillales</taxon>
        <taxon>Lactobacillaceae</taxon>
        <taxon>Schleiferilactobacillus</taxon>
    </lineage>
</organism>
<keyword evidence="10" id="KW-1185">Reference proteome</keyword>
<dbReference type="RefSeq" id="WP_022528439.1">
    <property type="nucleotide sequence ID" value="NZ_KI271583.1"/>
</dbReference>
<dbReference type="GO" id="GO:0031119">
    <property type="term" value="P:tRNA pseudouridine synthesis"/>
    <property type="evidence" value="ECO:0007669"/>
    <property type="project" value="UniProtKB-UniRule"/>
</dbReference>
<dbReference type="EMBL" id="KI271583">
    <property type="protein sequence ID" value="ERL66062.1"/>
    <property type="molecule type" value="Genomic_DNA"/>
</dbReference>
<protein>
    <recommendedName>
        <fullName evidence="4">tRNA pseudouridine synthase A</fullName>
        <ecNumber evidence="4">5.4.99.12</ecNumber>
    </recommendedName>
    <alternativeName>
        <fullName evidence="4">tRNA pseudouridine(38-40) synthase</fullName>
    </alternativeName>
    <alternativeName>
        <fullName evidence="4">tRNA pseudouridylate synthase I</fullName>
    </alternativeName>
    <alternativeName>
        <fullName evidence="4">tRNA-uridine isomerase I</fullName>
    </alternativeName>
</protein>
<evidence type="ECO:0000256" key="1">
    <source>
        <dbReference type="ARBA" id="ARBA00009375"/>
    </source>
</evidence>
<feature type="active site" description="Nucleophile" evidence="4 5">
    <location>
        <position position="53"/>
    </location>
</feature>
<dbReference type="PANTHER" id="PTHR11142">
    <property type="entry name" value="PSEUDOURIDYLATE SYNTHASE"/>
    <property type="match status" value="1"/>
</dbReference>
<dbReference type="PIRSF" id="PIRSF001430">
    <property type="entry name" value="tRNA_psdUrid_synth"/>
    <property type="match status" value="1"/>
</dbReference>
<dbReference type="OrthoDB" id="9811823at2"/>
<evidence type="ECO:0000256" key="7">
    <source>
        <dbReference type="RuleBase" id="RU003792"/>
    </source>
</evidence>
<dbReference type="SUPFAM" id="SSF55120">
    <property type="entry name" value="Pseudouridine synthase"/>
    <property type="match status" value="1"/>
</dbReference>
<dbReference type="InterPro" id="IPR020103">
    <property type="entry name" value="PsdUridine_synth_cat_dom_sf"/>
</dbReference>
<comment type="similarity">
    <text evidence="1 4 7">Belongs to the tRNA pseudouridine synthase TruA family.</text>
</comment>
<dbReference type="Gene3D" id="3.30.70.580">
    <property type="entry name" value="Pseudouridine synthase I, catalytic domain, N-terminal subdomain"/>
    <property type="match status" value="1"/>
</dbReference>
<dbReference type="Pfam" id="PF01416">
    <property type="entry name" value="PseudoU_synth_1"/>
    <property type="match status" value="2"/>
</dbReference>
<dbReference type="PANTHER" id="PTHR11142:SF0">
    <property type="entry name" value="TRNA PSEUDOURIDINE SYNTHASE-LIKE 1"/>
    <property type="match status" value="1"/>
</dbReference>
<evidence type="ECO:0000256" key="3">
    <source>
        <dbReference type="ARBA" id="ARBA00023235"/>
    </source>
</evidence>
<feature type="domain" description="Pseudouridine synthase I TruA alpha/beta" evidence="8">
    <location>
        <begin position="148"/>
        <end position="247"/>
    </location>
</feature>
<dbReference type="EC" id="5.4.99.12" evidence="4"/>
<keyword evidence="2 4" id="KW-0819">tRNA processing</keyword>
<comment type="subunit">
    <text evidence="4">Homodimer.</text>
</comment>
<evidence type="ECO:0000256" key="5">
    <source>
        <dbReference type="PIRSR" id="PIRSR001430-1"/>
    </source>
</evidence>
<dbReference type="AlphaFoldDB" id="U4TXI8"/>
<feature type="binding site" evidence="4 6">
    <location>
        <position position="111"/>
    </location>
    <ligand>
        <name>substrate</name>
    </ligand>
</feature>
<gene>
    <name evidence="4 9" type="primary">truA</name>
    <name evidence="9" type="ORF">L248_1154</name>
</gene>
<dbReference type="HAMAP" id="MF_00171">
    <property type="entry name" value="TruA"/>
    <property type="match status" value="1"/>
</dbReference>
<dbReference type="InterPro" id="IPR020097">
    <property type="entry name" value="PsdUridine_synth_TruA_a/b_dom"/>
</dbReference>
<dbReference type="FunFam" id="3.30.70.580:FF:000001">
    <property type="entry name" value="tRNA pseudouridine synthase A"/>
    <property type="match status" value="1"/>
</dbReference>
<sequence>MPRYRLILAYDGTKFHGFQSQPQLRTVQGTIEQALVKMTKGRSVTVFGAGRTDAGVHAQGQVVHFNFPGNIPPRNMMLALNSLMPLDVVIKDCTIVPETFHAQFSTVGKRYGYRVSRTRFTDPFKRFYTGHYPYQLDLDRIRAALPDVVGTHDFTSFAASGGVIKNKVRTIYTATMTDRPEEDELYFEFIGNGFLYNMVRILVGVLLEIGNDRRPVAEFPRLYAAKDRQEARITAPASGLYLQEVYYTDAALQAAVTARQHTTAKD</sequence>
<evidence type="ECO:0000313" key="9">
    <source>
        <dbReference type="EMBL" id="ERL66062.1"/>
    </source>
</evidence>
<dbReference type="InterPro" id="IPR001406">
    <property type="entry name" value="PsdUridine_synth_TruA"/>
</dbReference>